<proteinExistence type="predicted"/>
<name>A0A2U9CXF9_SCOMX</name>
<dbReference type="Proteomes" id="UP000246464">
    <property type="component" value="Chromosome 21"/>
</dbReference>
<dbReference type="STRING" id="52904.ENSSMAP00000032419"/>
<organism evidence="1 2">
    <name type="scientific">Scophthalmus maximus</name>
    <name type="common">Turbot</name>
    <name type="synonym">Psetta maxima</name>
    <dbReference type="NCBI Taxonomy" id="52904"/>
    <lineage>
        <taxon>Eukaryota</taxon>
        <taxon>Metazoa</taxon>
        <taxon>Chordata</taxon>
        <taxon>Craniata</taxon>
        <taxon>Vertebrata</taxon>
        <taxon>Euteleostomi</taxon>
        <taxon>Actinopterygii</taxon>
        <taxon>Neopterygii</taxon>
        <taxon>Teleostei</taxon>
        <taxon>Neoteleostei</taxon>
        <taxon>Acanthomorphata</taxon>
        <taxon>Carangaria</taxon>
        <taxon>Pleuronectiformes</taxon>
        <taxon>Pleuronectoidei</taxon>
        <taxon>Scophthalmidae</taxon>
        <taxon>Scophthalmus</taxon>
    </lineage>
</organism>
<evidence type="ECO:0000313" key="1">
    <source>
        <dbReference type="EMBL" id="AWP20833.1"/>
    </source>
</evidence>
<gene>
    <name evidence="1" type="ORF">SMAX5B_002003</name>
</gene>
<dbReference type="AlphaFoldDB" id="A0A2U9CXF9"/>
<dbReference type="EMBL" id="CP026263">
    <property type="protein sequence ID" value="AWP20833.1"/>
    <property type="molecule type" value="Genomic_DNA"/>
</dbReference>
<protein>
    <submittedName>
        <fullName evidence="1">Putative enoyl-CoA hydratase mitochondrial</fullName>
    </submittedName>
</protein>
<reference evidence="1 2" key="1">
    <citation type="submission" date="2017-12" db="EMBL/GenBank/DDBJ databases">
        <title>Integrating genomic resources of turbot (Scophthalmus maximus) in depth evaluation of genetic and physical mapping variation across individuals.</title>
        <authorList>
            <person name="Martinez P."/>
        </authorList>
    </citation>
    <scope>NUCLEOTIDE SEQUENCE [LARGE SCALE GENOMIC DNA]</scope>
</reference>
<sequence>MEEMPFHNSGQTAVSECRGPVVTVVIKRPELCNAANKEAAKCLLEELRAF</sequence>
<keyword evidence="2" id="KW-1185">Reference proteome</keyword>
<accession>A0A2U9CXF9</accession>
<evidence type="ECO:0000313" key="2">
    <source>
        <dbReference type="Proteomes" id="UP000246464"/>
    </source>
</evidence>